<dbReference type="SMART" id="SM00507">
    <property type="entry name" value="HNHc"/>
    <property type="match status" value="1"/>
</dbReference>
<evidence type="ECO:0000256" key="12">
    <source>
        <dbReference type="HAMAP-Rule" id="MF_01480"/>
    </source>
</evidence>
<dbReference type="Pfam" id="PF16593">
    <property type="entry name" value="Cas9-BH"/>
    <property type="match status" value="1"/>
</dbReference>
<dbReference type="Pfam" id="PF13395">
    <property type="entry name" value="HNH_4"/>
    <property type="match status" value="1"/>
</dbReference>
<evidence type="ECO:0000313" key="14">
    <source>
        <dbReference type="EMBL" id="WIO45921.1"/>
    </source>
</evidence>
<dbReference type="InterPro" id="IPR028629">
    <property type="entry name" value="Cas9"/>
</dbReference>
<dbReference type="InterPro" id="IPR032240">
    <property type="entry name" value="Cas9_REC"/>
</dbReference>
<dbReference type="NCBIfam" id="TIGR01865">
    <property type="entry name" value="cas_Csn1"/>
    <property type="match status" value="1"/>
</dbReference>
<dbReference type="InterPro" id="IPR036397">
    <property type="entry name" value="RNaseH_sf"/>
</dbReference>
<keyword evidence="15" id="KW-1185">Reference proteome</keyword>
<gene>
    <name evidence="12 14" type="primary">cas9</name>
    <name evidence="14" type="ORF">SEML1_0291</name>
</gene>
<evidence type="ECO:0000256" key="3">
    <source>
        <dbReference type="ARBA" id="ARBA00022723"/>
    </source>
</evidence>
<dbReference type="Pfam" id="PF16595">
    <property type="entry name" value="Cas9_PI"/>
    <property type="match status" value="1"/>
</dbReference>
<evidence type="ECO:0000313" key="15">
    <source>
        <dbReference type="Proteomes" id="UP001177295"/>
    </source>
</evidence>
<keyword evidence="3" id="KW-0479">Metal-binding</keyword>
<keyword evidence="2 12" id="KW-0540">Nuclease</keyword>
<evidence type="ECO:0000256" key="7">
    <source>
        <dbReference type="ARBA" id="ARBA00022884"/>
    </source>
</evidence>
<feature type="active site" description="Proton acceptor for HNH nuclease domain" evidence="12">
    <location>
        <position position="824"/>
    </location>
</feature>
<keyword evidence="4 12" id="KW-0255">Endonuclease</keyword>
<dbReference type="EC" id="3.1.-.-" evidence="12"/>
<dbReference type="Gene3D" id="1.10.30.50">
    <property type="match status" value="1"/>
</dbReference>
<comment type="similarity">
    <text evidence="12">Belongs to the CRISPR-associated Cas9 family.</text>
</comment>
<dbReference type="Pfam" id="PF16592">
    <property type="entry name" value="Cas9_REC"/>
    <property type="match status" value="1"/>
</dbReference>
<dbReference type="InterPro" id="IPR055228">
    <property type="entry name" value="Cas9_RuvC"/>
</dbReference>
<protein>
    <recommendedName>
        <fullName evidence="12">CRISPR-associated endonuclease Cas9</fullName>
        <ecNumber evidence="12">3.1.-.-</ecNumber>
    </recommendedName>
</protein>
<dbReference type="InterPro" id="IPR003615">
    <property type="entry name" value="HNH_nuc"/>
</dbReference>
<comment type="function">
    <text evidence="12">CRISPR (clustered regularly interspaced short palindromic repeat) is an adaptive immune system that provides protection against mobile genetic elements (viruses, transposable elements and conjugative plasmids). CRISPR clusters contain spacers, sequences complementary to antecedent mobile elements, and target invading nucleic acids. CRISPR clusters are transcribed and processed into CRISPR RNA (crRNA). In type II CRISPR systems correct processing of pre-crRNA requires a trans-encoded small RNA (tracrRNA), endogenous ribonuclease 3 (rnc) and this protein. The tracrRNA serves as a guide for ribonuclease 3-aided processing of pre-crRNA. Subsequently Cas9/crRNA/tracrRNA endonucleolytically cleaves linear or circular dsDNA target complementary to the spacer; Cas9 is inactive in the absence of the 2 guide RNAs (gRNA). Cas9 recognizes the protospacer adjacent motif (PAM) in the CRISPR repeat sequences to help distinguish self versus nonself, as targets within the bacterial CRISPR locus do not have PAMs. PAM recognition is also required for catalytic activity.</text>
</comment>
<evidence type="ECO:0000256" key="11">
    <source>
        <dbReference type="ARBA" id="ARBA00046380"/>
    </source>
</evidence>
<keyword evidence="8 12" id="KW-0051">Antiviral defense</keyword>
<dbReference type="InterPro" id="IPR033114">
    <property type="entry name" value="HNH_CAS9"/>
</dbReference>
<proteinExistence type="inferred from homology"/>
<evidence type="ECO:0000256" key="8">
    <source>
        <dbReference type="ARBA" id="ARBA00023118"/>
    </source>
</evidence>
<keyword evidence="6" id="KW-0460">Magnesium</keyword>
<dbReference type="Proteomes" id="UP001177295">
    <property type="component" value="Chromosome"/>
</dbReference>
<dbReference type="InterPro" id="IPR032239">
    <property type="entry name" value="Cas9-BH"/>
</dbReference>
<keyword evidence="7 12" id="KW-0694">RNA-binding</keyword>
<dbReference type="HAMAP" id="MF_01480">
    <property type="entry name" value="Cas9"/>
    <property type="match status" value="1"/>
</dbReference>
<feature type="domain" description="HNH Cas9-type" evidence="13">
    <location>
        <begin position="747"/>
        <end position="904"/>
    </location>
</feature>
<dbReference type="GO" id="GO:0004519">
    <property type="term" value="F:endonuclease activity"/>
    <property type="evidence" value="ECO:0007669"/>
    <property type="project" value="UniProtKB-KW"/>
</dbReference>
<evidence type="ECO:0000256" key="5">
    <source>
        <dbReference type="ARBA" id="ARBA00022801"/>
    </source>
</evidence>
<evidence type="ECO:0000256" key="9">
    <source>
        <dbReference type="ARBA" id="ARBA00023125"/>
    </source>
</evidence>
<evidence type="ECO:0000256" key="1">
    <source>
        <dbReference type="ARBA" id="ARBA00001946"/>
    </source>
</evidence>
<keyword evidence="5 12" id="KW-0378">Hydrolase</keyword>
<reference evidence="14 15" key="1">
    <citation type="journal article" date="2023" name="Cell">
        <title>Genetic manipulation of Patescibacteria provides mechanistic insights into microbial dark matter and the epibiotic lifestyle.</title>
        <authorList>
            <person name="Wang Y."/>
            <person name="Gallagher L.A."/>
            <person name="Andrade P.A."/>
            <person name="Liu A."/>
            <person name="Humphreys I.R."/>
            <person name="Turkarslan S."/>
            <person name="Cutler K.J."/>
            <person name="Arrieta-Ortiz M.L."/>
            <person name="Li Y."/>
            <person name="Radey M.C."/>
            <person name="McLean J.S."/>
            <person name="Cong Q."/>
            <person name="Baker D."/>
            <person name="Baliga N.S."/>
            <person name="Peterson S.B."/>
            <person name="Mougous J.D."/>
        </authorList>
    </citation>
    <scope>NUCLEOTIDE SEQUENCE [LARGE SCALE GENOMIC DNA]</scope>
    <source>
        <strain evidence="14 15">ML1</strain>
    </source>
</reference>
<dbReference type="Pfam" id="PF22702">
    <property type="entry name" value="Cas9_RuvC"/>
    <property type="match status" value="1"/>
</dbReference>
<evidence type="ECO:0000256" key="10">
    <source>
        <dbReference type="ARBA" id="ARBA00023211"/>
    </source>
</evidence>
<evidence type="ECO:0000256" key="6">
    <source>
        <dbReference type="ARBA" id="ARBA00022842"/>
    </source>
</evidence>
<dbReference type="EMBL" id="CP124550">
    <property type="protein sequence ID" value="WIO45921.1"/>
    <property type="molecule type" value="Genomic_DNA"/>
</dbReference>
<evidence type="ECO:0000259" key="13">
    <source>
        <dbReference type="PROSITE" id="PS51749"/>
    </source>
</evidence>
<feature type="active site" description="For RuvC-like nuclease domain" evidence="12">
    <location>
        <position position="10"/>
    </location>
</feature>
<comment type="cofactor">
    <cofactor evidence="1">
        <name>Mg(2+)</name>
        <dbReference type="ChEBI" id="CHEBI:18420"/>
    </cofactor>
</comment>
<comment type="caution">
    <text evidence="12">Lacks conserved residue(s) required for the propagation of feature annotation.</text>
</comment>
<organism evidence="14 15">
    <name type="scientific">Candidatus Southlakia epibionticum</name>
    <dbReference type="NCBI Taxonomy" id="3043284"/>
    <lineage>
        <taxon>Bacteria</taxon>
        <taxon>Candidatus Saccharimonadota</taxon>
        <taxon>Candidatus Saccharimonadia</taxon>
        <taxon>Candidatus Saccharimonadales</taxon>
        <taxon>Candidatus Saccharimonadaceae</taxon>
        <taxon>Candidatus Southlakia</taxon>
    </lineage>
</organism>
<keyword evidence="10" id="KW-0464">Manganese</keyword>
<sequence>MKQPYSIGLDIGTNSVGWAVINEGFDLRKYKHQNMWGAHLFDEAQKAATRRSFRSSRRRLARRKRRITLLQQIFDNEMQKVDPHFYPRLSESMLHVGDKSSTLELDANILFADRSFTDKSYREKYPTIYHLRSSLFHDSKKQDIRLVYLALHHLIKYRGNFLIEGGVDNVISSFDNQSLQAFMEFIGADDSTVQKIKAILLDRSLSRSARKSDIINLLQPSPDNKRAVSEAVGAAIGLKWNANKLFEDDSLEVKEEFSNKNYEEQRDEIAAAIGDDRYELVETLESVYQWTIFSQFIRKDSCLSDIMVEKYDDYRQDLSDLKALFHEFLPQKYKTFFHGDAAEFELYNNHKRNLDDLYKSIKKQLGEVAKDDPRYQRFEKRAELEEFLSRQRIRDNGAIPHQIHQYELERIIDNQAQYYPFLAQNRDKIISIFTFKLPYYIGPLKTGGDFAWSVKKKDGVIYPWNFDEMIDDEASAEKFINRMRNNCTYLPDEEVLPKNSLLYQEYEVRNELKSVTVNGERLSPDIQNRIVDELFTKELSVTYKKLVKYLYDNQIYNTDSLVISGTAKEKSFASSRKSYLDFTNKIGVEITPTNQKAIEEIIKWITLFEDKKILAKKLRKYSNIFNENQLRAILKLNYSGWGRLSRELLDGIIAHTPYGELTVIETMRHSKDNFIQIIQSDRYEFKKIIDDILSANQHTEITYDDIKNLAGSPGIKRALWRSVRIIDEIVDTIGYEPKLISIEMARNEDEKVRTKSRYSQLEKMYKELYGKEYTKSDIKSQLADYKDKLDRKKYYLYFLQNGKCAYTGEPLDIENDLRDSEIDHILPRSLTKDDSLDNTVLVLRKENQRKLDDYPIASDVQNHMRPIWISLKNTKLMSQLKFQRLASQKQLSEDRVAGFVNRQLVETRQITKHLARMLTEKYHNSSTEVFTIRAGMSSEYRRIHDLPKCREINDLHHAKDAYLAAVLAQYVKIRYPKLDNAFIYGEYMKFKSKGQTDTDRSSFILASMNYDFTNTNTGEIIWQSKTAHDVIDRTMKYNDCLITKKTEIGDNQFYDQTIYGKDSGATMITRKSNLPVDKYGGYSGRKAAYFMVIRYLKQVRNKDVFVNEIISVPTQVYTLEKTKPGSINEYLRKNYRQVIVLVPKIPINQKIEYDGNEQFIVGSSEVTNAKQLKLPYDIEYAIAIVLKQGIPHVTISEEQAADDNKLQRKRNRQIEKRDRVISGVEKFWGIYAEKLANQYQQFGDAGHNAQSALVEYSELSLDDKIKVIGLVLRATHAGSDRVDMKGSEKKPVFPELGLPNSFGRMAGKSLDPTKLTFVYESITGLHCRKLDGKLLERDQ</sequence>
<comment type="domain">
    <text evidence="12">Has 2 endonuclease domains. The discontinuous RuvC-like domain cleaves the target DNA noncomplementary to crRNA while the HNH nuclease domain cleaves the target DNA complementary to crRNA.</text>
</comment>
<name>A0ABY8WV65_9BACT</name>
<evidence type="ECO:0000256" key="4">
    <source>
        <dbReference type="ARBA" id="ARBA00022759"/>
    </source>
</evidence>
<comment type="subunit">
    <text evidence="11 12">Monomer. Binds crRNA and tracrRNA.</text>
</comment>
<dbReference type="PROSITE" id="PS51749">
    <property type="entry name" value="HNH_CAS9"/>
    <property type="match status" value="1"/>
</dbReference>
<dbReference type="InterPro" id="IPR032237">
    <property type="entry name" value="Cas9_PI"/>
</dbReference>
<dbReference type="Gene3D" id="3.30.420.10">
    <property type="entry name" value="Ribonuclease H-like superfamily/Ribonuclease H"/>
    <property type="match status" value="1"/>
</dbReference>
<dbReference type="RefSeq" id="WP_376754285.1">
    <property type="nucleotide sequence ID" value="NZ_CP124550.1"/>
</dbReference>
<accession>A0ABY8WV65</accession>
<keyword evidence="9 12" id="KW-0238">DNA-binding</keyword>
<evidence type="ECO:0000256" key="2">
    <source>
        <dbReference type="ARBA" id="ARBA00022722"/>
    </source>
</evidence>